<dbReference type="PANTHER" id="PTHR22792:SF132">
    <property type="entry name" value="LA-RELATED PROTEIN 1"/>
    <property type="match status" value="1"/>
</dbReference>
<dbReference type="InterPro" id="IPR045180">
    <property type="entry name" value="La_dom_prot"/>
</dbReference>
<feature type="compositionally biased region" description="Basic and acidic residues" evidence="3">
    <location>
        <begin position="363"/>
        <end position="374"/>
    </location>
</feature>
<protein>
    <submittedName>
        <fullName evidence="5">Putative HTH La-type RNA-binding protein.03</fullName>
    </submittedName>
</protein>
<dbReference type="Gene3D" id="1.10.10.10">
    <property type="entry name" value="Winged helix-like DNA-binding domain superfamily/Winged helix DNA-binding domain"/>
    <property type="match status" value="1"/>
</dbReference>
<dbReference type="InterPro" id="IPR006630">
    <property type="entry name" value="La_HTH"/>
</dbReference>
<dbReference type="Proteomes" id="UP000034841">
    <property type="component" value="Unassembled WGS sequence"/>
</dbReference>
<feature type="compositionally biased region" description="Basic and acidic residues" evidence="3">
    <location>
        <begin position="241"/>
        <end position="264"/>
    </location>
</feature>
<dbReference type="Pfam" id="PF05383">
    <property type="entry name" value="La"/>
    <property type="match status" value="1"/>
</dbReference>
<name>A0A0F8B790_CERFI</name>
<feature type="domain" description="HTH La-type RNA-binding" evidence="4">
    <location>
        <begin position="522"/>
        <end position="624"/>
    </location>
</feature>
<dbReference type="InterPro" id="IPR036390">
    <property type="entry name" value="WH_DNA-bd_sf"/>
</dbReference>
<feature type="compositionally biased region" description="Basic and acidic residues" evidence="3">
    <location>
        <begin position="340"/>
        <end position="352"/>
    </location>
</feature>
<evidence type="ECO:0000256" key="1">
    <source>
        <dbReference type="ARBA" id="ARBA00022884"/>
    </source>
</evidence>
<feature type="compositionally biased region" description="Low complexity" evidence="3">
    <location>
        <begin position="60"/>
        <end position="85"/>
    </location>
</feature>
<feature type="compositionally biased region" description="Polar residues" evidence="3">
    <location>
        <begin position="192"/>
        <end position="204"/>
    </location>
</feature>
<accession>A0A0F8B790</accession>
<dbReference type="AlphaFoldDB" id="A0A0F8B790"/>
<feature type="compositionally biased region" description="Polar residues" evidence="3">
    <location>
        <begin position="436"/>
        <end position="475"/>
    </location>
</feature>
<feature type="region of interest" description="Disordered" evidence="3">
    <location>
        <begin position="59"/>
        <end position="145"/>
    </location>
</feature>
<organism evidence="5 6">
    <name type="scientific">Ceratocystis fimbriata f. sp. platani</name>
    <dbReference type="NCBI Taxonomy" id="88771"/>
    <lineage>
        <taxon>Eukaryota</taxon>
        <taxon>Fungi</taxon>
        <taxon>Dikarya</taxon>
        <taxon>Ascomycota</taxon>
        <taxon>Pezizomycotina</taxon>
        <taxon>Sordariomycetes</taxon>
        <taxon>Hypocreomycetidae</taxon>
        <taxon>Microascales</taxon>
        <taxon>Ceratocystidaceae</taxon>
        <taxon>Ceratocystis</taxon>
    </lineage>
</organism>
<evidence type="ECO:0000313" key="6">
    <source>
        <dbReference type="Proteomes" id="UP000034841"/>
    </source>
</evidence>
<feature type="compositionally biased region" description="Low complexity" evidence="3">
    <location>
        <begin position="8"/>
        <end position="21"/>
    </location>
</feature>
<evidence type="ECO:0000313" key="5">
    <source>
        <dbReference type="EMBL" id="KKF96740.1"/>
    </source>
</evidence>
<evidence type="ECO:0000256" key="2">
    <source>
        <dbReference type="PROSITE-ProRule" id="PRU00332"/>
    </source>
</evidence>
<evidence type="ECO:0000259" key="4">
    <source>
        <dbReference type="PROSITE" id="PS50961"/>
    </source>
</evidence>
<reference evidence="5 6" key="1">
    <citation type="submission" date="2015-04" db="EMBL/GenBank/DDBJ databases">
        <title>Genome sequence of Ceratocystis platani, a major pathogen of plane trees.</title>
        <authorList>
            <person name="Belbahri L."/>
        </authorList>
    </citation>
    <scope>NUCLEOTIDE SEQUENCE [LARGE SCALE GENOMIC DNA]</scope>
    <source>
        <strain evidence="5 6">CFO</strain>
    </source>
</reference>
<evidence type="ECO:0000256" key="3">
    <source>
        <dbReference type="SAM" id="MobiDB-lite"/>
    </source>
</evidence>
<keyword evidence="1 2" id="KW-0694">RNA-binding</keyword>
<dbReference type="OrthoDB" id="340227at2759"/>
<gene>
    <name evidence="5" type="ORF">CFO_g895</name>
</gene>
<keyword evidence="6" id="KW-1185">Reference proteome</keyword>
<feature type="region of interest" description="Disordered" evidence="3">
    <location>
        <begin position="732"/>
        <end position="755"/>
    </location>
</feature>
<comment type="caution">
    <text evidence="5">The sequence shown here is derived from an EMBL/GenBank/DDBJ whole genome shotgun (WGS) entry which is preliminary data.</text>
</comment>
<dbReference type="EMBL" id="LBBL01000029">
    <property type="protein sequence ID" value="KKF96740.1"/>
    <property type="molecule type" value="Genomic_DNA"/>
</dbReference>
<dbReference type="GO" id="GO:0005829">
    <property type="term" value="C:cytosol"/>
    <property type="evidence" value="ECO:0007669"/>
    <property type="project" value="TreeGrafter"/>
</dbReference>
<sequence>MSTPTPFSYAQAAKGSAPAASVPTANGTASPAESKTNEPIVDSNDINTKVGIEATIESINSNTAASVSGSTSSSANDATTCSTASIRDEDEQTTDALTRRSEAGPRAGSASRRQEPKKARQDKKNKESSADVAFVAEPKPDVSKAELYEAPVPPVNIWQQRLKASTVKPTPAAEQQRPTEQGVKSKAANGAAPTTKTIESAESETGSRKSRGGRSFERELASKDVEQIISDPVNWPTPETSMKEKASSTKTVEKPTETAEKDSQEDTTTASGKAKQLGKKVWEKVEFTPTARFETQMPSTRGARAPRGGARGGREGSSRGHANPSKDGEKSSSGTPHGAKAGDNKERTRDANVPRNNSLPPKKFNDAAPKEQRKNASGSVASQAGSAQSPVRDTSVAPATESSFTPRERTETRGERTRGGNRGRGGYHGSNGPAPINTQQPYTNGFVSNSTSRQSIVSPSRQSSYTGNSYNTQPRNHGRGGRNHSISMRNGPRMSGQNSNFNHDYNMQGMAPTYPVMNYYDPNQAYWTLNSLSQQISYYFSVNNLCKDVFLRKHMDSQGFVPIQVISNFKRITDITVTMEADPLELFREACAQLAVPGPDGTALIEFVIGDDNVERLRCSSGWDKWVLDVSERAEPYRNNGPASFTPHPRIGMNAYMNQFVPMYPMVSPTVPNGTSQFQGYPQQHSYRNSTPVYNNGYNYPNAGNNVYAPSFNTSQLSAAVPEFSPLAASFPPTEQAAAATDEPTATEANASVSE</sequence>
<dbReference type="PROSITE" id="PS50961">
    <property type="entry name" value="HTH_LA"/>
    <property type="match status" value="1"/>
</dbReference>
<proteinExistence type="predicted"/>
<feature type="compositionally biased region" description="Gly residues" evidence="3">
    <location>
        <begin position="420"/>
        <end position="429"/>
    </location>
</feature>
<dbReference type="InterPro" id="IPR036388">
    <property type="entry name" value="WH-like_DNA-bd_sf"/>
</dbReference>
<feature type="region of interest" description="Disordered" evidence="3">
    <location>
        <begin position="1"/>
        <end position="46"/>
    </location>
</feature>
<feature type="compositionally biased region" description="Basic and acidic residues" evidence="3">
    <location>
        <begin position="214"/>
        <end position="226"/>
    </location>
</feature>
<dbReference type="GO" id="GO:0003723">
    <property type="term" value="F:RNA binding"/>
    <property type="evidence" value="ECO:0007669"/>
    <property type="project" value="UniProtKB-UniRule"/>
</dbReference>
<dbReference type="GO" id="GO:0045727">
    <property type="term" value="P:positive regulation of translation"/>
    <property type="evidence" value="ECO:0007669"/>
    <property type="project" value="TreeGrafter"/>
</dbReference>
<feature type="compositionally biased region" description="Basic and acidic residues" evidence="3">
    <location>
        <begin position="112"/>
        <end position="129"/>
    </location>
</feature>
<feature type="compositionally biased region" description="Polar residues" evidence="3">
    <location>
        <begin position="23"/>
        <end position="34"/>
    </location>
</feature>
<feature type="compositionally biased region" description="Basic and acidic residues" evidence="3">
    <location>
        <begin position="312"/>
        <end position="330"/>
    </location>
</feature>
<feature type="compositionally biased region" description="Low complexity" evidence="3">
    <location>
        <begin position="299"/>
        <end position="308"/>
    </location>
</feature>
<feature type="compositionally biased region" description="Low complexity" evidence="3">
    <location>
        <begin position="376"/>
        <end position="389"/>
    </location>
</feature>
<dbReference type="GO" id="GO:0010494">
    <property type="term" value="C:cytoplasmic stress granule"/>
    <property type="evidence" value="ECO:0007669"/>
    <property type="project" value="TreeGrafter"/>
</dbReference>
<dbReference type="SUPFAM" id="SSF46785">
    <property type="entry name" value="Winged helix' DNA-binding domain"/>
    <property type="match status" value="1"/>
</dbReference>
<feature type="compositionally biased region" description="Basic and acidic residues" evidence="3">
    <location>
        <begin position="406"/>
        <end position="418"/>
    </location>
</feature>
<dbReference type="CDD" id="cd07323">
    <property type="entry name" value="LAM"/>
    <property type="match status" value="1"/>
</dbReference>
<feature type="region of interest" description="Disordered" evidence="3">
    <location>
        <begin position="163"/>
        <end position="495"/>
    </location>
</feature>
<dbReference type="PANTHER" id="PTHR22792">
    <property type="entry name" value="LUPUS LA PROTEIN-RELATED"/>
    <property type="match status" value="1"/>
</dbReference>
<dbReference type="SMART" id="SM00715">
    <property type="entry name" value="LA"/>
    <property type="match status" value="1"/>
</dbReference>